<keyword evidence="3 10" id="KW-0812">Transmembrane</keyword>
<dbReference type="InterPro" id="IPR022065">
    <property type="entry name" value="Uncharacterised_TMEM59"/>
</dbReference>
<dbReference type="Ensembl" id="ENSDLAT00005084887.1">
    <property type="protein sequence ID" value="ENSDLAP00005071692.1"/>
    <property type="gene ID" value="ENSDLAG00005018947.2"/>
</dbReference>
<evidence type="ECO:0000256" key="2">
    <source>
        <dbReference type="ARBA" id="ARBA00009643"/>
    </source>
</evidence>
<dbReference type="GO" id="GO:0000139">
    <property type="term" value="C:Golgi membrane"/>
    <property type="evidence" value="ECO:0007669"/>
    <property type="project" value="UniProtKB-SubCell"/>
</dbReference>
<dbReference type="Pfam" id="PF12280">
    <property type="entry name" value="BSMAP"/>
    <property type="match status" value="1"/>
</dbReference>
<evidence type="ECO:0000256" key="6">
    <source>
        <dbReference type="ARBA" id="ARBA00023034"/>
    </source>
</evidence>
<keyword evidence="5 10" id="KW-1133">Transmembrane helix</keyword>
<comment type="subcellular location">
    <subcellularLocation>
        <location evidence="1">Golgi apparatus membrane</location>
        <topology evidence="1">Single-pass type I membrane protein</topology>
    </subcellularLocation>
</comment>
<reference evidence="11" key="2">
    <citation type="submission" date="2025-09" db="UniProtKB">
        <authorList>
            <consortium name="Ensembl"/>
        </authorList>
    </citation>
    <scope>IDENTIFICATION</scope>
</reference>
<keyword evidence="7 10" id="KW-0472">Membrane</keyword>
<gene>
    <name evidence="11" type="primary">tmem59l</name>
</gene>
<keyword evidence="12" id="KW-1185">Reference proteome</keyword>
<keyword evidence="4" id="KW-0732">Signal</keyword>
<feature type="region of interest" description="Disordered" evidence="9">
    <location>
        <begin position="245"/>
        <end position="287"/>
    </location>
</feature>
<dbReference type="GO" id="GO:0048675">
    <property type="term" value="P:axon extension"/>
    <property type="evidence" value="ECO:0007669"/>
    <property type="project" value="Ensembl"/>
</dbReference>
<comment type="similarity">
    <text evidence="2">Belongs to the TMEM59 family.</text>
</comment>
<evidence type="ECO:0000256" key="4">
    <source>
        <dbReference type="ARBA" id="ARBA00022729"/>
    </source>
</evidence>
<dbReference type="GeneTree" id="ENSGT00390000008279"/>
<evidence type="ECO:0000256" key="10">
    <source>
        <dbReference type="SAM" id="Phobius"/>
    </source>
</evidence>
<evidence type="ECO:0000256" key="3">
    <source>
        <dbReference type="ARBA" id="ARBA00022692"/>
    </source>
</evidence>
<name>A0A8P4GDK8_DICLA</name>
<feature type="region of interest" description="Disordered" evidence="9">
    <location>
        <begin position="1"/>
        <end position="32"/>
    </location>
</feature>
<sequence>MMMMMRVTPRAEANQWSRQDPAAAASAPAAPPQRELSAALNSTLRSPSSPPGFEMLRLDGRMCSLSALLSVLLAGLAAASSDLFDNQLGDINYCKKQCQLTIKNKSPAKDSVMNACHRGCRLYSICQFVNGNAGFNTSREECQGACQEAYIKLLEQEACSTGCASQPSEPEIKRRKLRAMTLRPKPPSVMEAVSSWCNDIVSSAQSFISSTWTFYLQADDGKVVVFQSQPEMEYSLPELQAPRSNVADKPWPQVHSHTQRPHGVRGHGDRGAAKAGGKGKHPVQHADDPTAEHDFLGCMSRRSGLPRWILAACLFLSIMVMLWLSCASLVTAPEQHIKTQLSINGDKEFLDNAHKVNPYHLSPVIAVAVKQSEESQEAGPLPVKVDLNKTCV</sequence>
<dbReference type="AlphaFoldDB" id="A0A8P4GDK8"/>
<dbReference type="PANTHER" id="PTHR28652">
    <property type="entry name" value="TRANSMEMBRANE PROTEIN 59-LIKE PROTEIN"/>
    <property type="match status" value="1"/>
</dbReference>
<dbReference type="Proteomes" id="UP000694389">
    <property type="component" value="Unassembled WGS sequence"/>
</dbReference>
<evidence type="ECO:0000256" key="1">
    <source>
        <dbReference type="ARBA" id="ARBA00004614"/>
    </source>
</evidence>
<proteinExistence type="inferred from homology"/>
<protein>
    <submittedName>
        <fullName evidence="11">Transmembrane protein 59-like</fullName>
    </submittedName>
</protein>
<accession>A0A8P4GDK8</accession>
<evidence type="ECO:0000313" key="11">
    <source>
        <dbReference type="Ensembl" id="ENSDLAP00005071692.1"/>
    </source>
</evidence>
<dbReference type="PANTHER" id="PTHR28652:SF1">
    <property type="entry name" value="TRANSMEMBRANE PROTEIN 59-LIKE"/>
    <property type="match status" value="1"/>
</dbReference>
<organism evidence="11 12">
    <name type="scientific">Dicentrarchus labrax</name>
    <name type="common">European seabass</name>
    <name type="synonym">Morone labrax</name>
    <dbReference type="NCBI Taxonomy" id="13489"/>
    <lineage>
        <taxon>Eukaryota</taxon>
        <taxon>Metazoa</taxon>
        <taxon>Chordata</taxon>
        <taxon>Craniata</taxon>
        <taxon>Vertebrata</taxon>
        <taxon>Euteleostomi</taxon>
        <taxon>Actinopterygii</taxon>
        <taxon>Neopterygii</taxon>
        <taxon>Teleostei</taxon>
        <taxon>Neoteleostei</taxon>
        <taxon>Acanthomorphata</taxon>
        <taxon>Eupercaria</taxon>
        <taxon>Moronidae</taxon>
        <taxon>Dicentrarchus</taxon>
    </lineage>
</organism>
<keyword evidence="6" id="KW-0333">Golgi apparatus</keyword>
<evidence type="ECO:0000256" key="7">
    <source>
        <dbReference type="ARBA" id="ARBA00023136"/>
    </source>
</evidence>
<evidence type="ECO:0000313" key="12">
    <source>
        <dbReference type="Proteomes" id="UP000694389"/>
    </source>
</evidence>
<reference evidence="11" key="1">
    <citation type="submission" date="2025-08" db="UniProtKB">
        <authorList>
            <consortium name="Ensembl"/>
        </authorList>
    </citation>
    <scope>IDENTIFICATION</scope>
</reference>
<feature type="transmembrane region" description="Helical" evidence="10">
    <location>
        <begin position="308"/>
        <end position="332"/>
    </location>
</feature>
<evidence type="ECO:0000256" key="8">
    <source>
        <dbReference type="ARBA" id="ARBA00023180"/>
    </source>
</evidence>
<evidence type="ECO:0000256" key="9">
    <source>
        <dbReference type="SAM" id="MobiDB-lite"/>
    </source>
</evidence>
<keyword evidence="8" id="KW-0325">Glycoprotein</keyword>
<evidence type="ECO:0000256" key="5">
    <source>
        <dbReference type="ARBA" id="ARBA00022989"/>
    </source>
</evidence>